<accession>A0ABV3D1T4</accession>
<name>A0ABV3D1T4_STREX</name>
<evidence type="ECO:0000313" key="2">
    <source>
        <dbReference type="Proteomes" id="UP001551210"/>
    </source>
</evidence>
<dbReference type="RefSeq" id="WP_359212386.1">
    <property type="nucleotide sequence ID" value="NZ_JBEZAM010000042.1"/>
</dbReference>
<dbReference type="Proteomes" id="UP001551210">
    <property type="component" value="Unassembled WGS sequence"/>
</dbReference>
<proteinExistence type="predicted"/>
<organism evidence="1 2">
    <name type="scientific">Streptomyces exfoliatus</name>
    <name type="common">Streptomyces hydrogenans</name>
    <dbReference type="NCBI Taxonomy" id="1905"/>
    <lineage>
        <taxon>Bacteria</taxon>
        <taxon>Bacillati</taxon>
        <taxon>Actinomycetota</taxon>
        <taxon>Actinomycetes</taxon>
        <taxon>Kitasatosporales</taxon>
        <taxon>Streptomycetaceae</taxon>
        <taxon>Streptomyces</taxon>
    </lineage>
</organism>
<protein>
    <submittedName>
        <fullName evidence="1">Uncharacterized protein</fullName>
    </submittedName>
</protein>
<dbReference type="EMBL" id="JBEZAM010000042">
    <property type="protein sequence ID" value="MEU7296437.1"/>
    <property type="molecule type" value="Genomic_DNA"/>
</dbReference>
<evidence type="ECO:0000313" key="1">
    <source>
        <dbReference type="EMBL" id="MEU7296437.1"/>
    </source>
</evidence>
<keyword evidence="2" id="KW-1185">Reference proteome</keyword>
<reference evidence="1 2" key="1">
    <citation type="submission" date="2024-06" db="EMBL/GenBank/DDBJ databases">
        <title>The Natural Products Discovery Center: Release of the First 8490 Sequenced Strains for Exploring Actinobacteria Biosynthetic Diversity.</title>
        <authorList>
            <person name="Kalkreuter E."/>
            <person name="Kautsar S.A."/>
            <person name="Yang D."/>
            <person name="Bader C.D."/>
            <person name="Teijaro C.N."/>
            <person name="Fluegel L."/>
            <person name="Davis C.M."/>
            <person name="Simpson J.R."/>
            <person name="Lauterbach L."/>
            <person name="Steele A.D."/>
            <person name="Gui C."/>
            <person name="Meng S."/>
            <person name="Li G."/>
            <person name="Viehrig K."/>
            <person name="Ye F."/>
            <person name="Su P."/>
            <person name="Kiefer A.F."/>
            <person name="Nichols A."/>
            <person name="Cepeda A.J."/>
            <person name="Yan W."/>
            <person name="Fan B."/>
            <person name="Jiang Y."/>
            <person name="Adhikari A."/>
            <person name="Zheng C.-J."/>
            <person name="Schuster L."/>
            <person name="Cowan T.M."/>
            <person name="Smanski M.J."/>
            <person name="Chevrette M.G."/>
            <person name="De Carvalho L.P.S."/>
            <person name="Shen B."/>
        </authorList>
    </citation>
    <scope>NUCLEOTIDE SEQUENCE [LARGE SCALE GENOMIC DNA]</scope>
    <source>
        <strain evidence="1 2">NPDC045705</strain>
    </source>
</reference>
<comment type="caution">
    <text evidence="1">The sequence shown here is derived from an EMBL/GenBank/DDBJ whole genome shotgun (WGS) entry which is preliminary data.</text>
</comment>
<gene>
    <name evidence="1" type="ORF">AB0A76_25060</name>
</gene>
<sequence length="76" mass="8388">MRLDLPMLAPAVDRREHCAPYRHVRVFVDADGAEQRVHTQPRGNFGSLPGAPAPLVHSYGRGWHCAPTGCRWTGAL</sequence>